<keyword evidence="2" id="KW-1185">Reference proteome</keyword>
<dbReference type="EMBL" id="BJLP01000009">
    <property type="protein sequence ID" value="GEA80373.1"/>
    <property type="molecule type" value="Genomic_DNA"/>
</dbReference>
<comment type="caution">
    <text evidence="1">The sequence shown here is derived from an EMBL/GenBank/DDBJ whole genome shotgun (WGS) entry which is preliminary data.</text>
</comment>
<protein>
    <submittedName>
        <fullName evidence="1">Uncharacterized protein</fullName>
    </submittedName>
</protein>
<sequence length="256" mass="25774">MSRTHHTPAHAPGDPLGELLTDLADAAGSARGPLDGALVGRVTSRVRRRRAARRAGTTIAAAGAVGAVTFGASHVGGLGGARVTPGASGPDATRATAQPSTAFVGTAEPGAGTSPSDRPAPWASVFDCGLPVRLGTPPEARGLTLEAAPASTVSVGVRDGQRVTAQVPRTVTYALVEHGVVVGYLWPDEDGTVRLEGASDTWVQLDQAVHLVACDADEPTGLVEAWPVVAADVSETTAGAPGQAVLVGEPRQVSVP</sequence>
<evidence type="ECO:0000313" key="2">
    <source>
        <dbReference type="Proteomes" id="UP000315842"/>
    </source>
</evidence>
<dbReference type="RefSeq" id="WP_141318946.1">
    <property type="nucleotide sequence ID" value="NZ_BJLP01000009.1"/>
</dbReference>
<organism evidence="1 2">
    <name type="scientific">Cellulomonas uda</name>
    <dbReference type="NCBI Taxonomy" id="1714"/>
    <lineage>
        <taxon>Bacteria</taxon>
        <taxon>Bacillati</taxon>
        <taxon>Actinomycetota</taxon>
        <taxon>Actinomycetes</taxon>
        <taxon>Micrococcales</taxon>
        <taxon>Cellulomonadaceae</taxon>
        <taxon>Cellulomonas</taxon>
    </lineage>
</organism>
<name>A0A4Y3K8Q9_CELUD</name>
<accession>A0A4Y3K8Q9</accession>
<proteinExistence type="predicted"/>
<dbReference type="AlphaFoldDB" id="A0A4Y3K8Q9"/>
<evidence type="ECO:0000313" key="1">
    <source>
        <dbReference type="EMBL" id="GEA80373.1"/>
    </source>
</evidence>
<dbReference type="Proteomes" id="UP000315842">
    <property type="component" value="Unassembled WGS sequence"/>
</dbReference>
<gene>
    <name evidence="1" type="ORF">CUD01_08170</name>
</gene>
<reference evidence="1 2" key="1">
    <citation type="submission" date="2019-06" db="EMBL/GenBank/DDBJ databases">
        <title>Whole genome shotgun sequence of Cellulomonas uda NBRC 3747.</title>
        <authorList>
            <person name="Hosoyama A."/>
            <person name="Uohara A."/>
            <person name="Ohji S."/>
            <person name="Ichikawa N."/>
        </authorList>
    </citation>
    <scope>NUCLEOTIDE SEQUENCE [LARGE SCALE GENOMIC DNA]</scope>
    <source>
        <strain evidence="1 2">NBRC 3747</strain>
    </source>
</reference>